<keyword evidence="1" id="KW-0175">Coiled coil</keyword>
<evidence type="ECO:0000256" key="1">
    <source>
        <dbReference type="SAM" id="Coils"/>
    </source>
</evidence>
<organism evidence="2 3">
    <name type="scientific">Phaseolus angularis</name>
    <name type="common">Azuki bean</name>
    <name type="synonym">Vigna angularis</name>
    <dbReference type="NCBI Taxonomy" id="3914"/>
    <lineage>
        <taxon>Eukaryota</taxon>
        <taxon>Viridiplantae</taxon>
        <taxon>Streptophyta</taxon>
        <taxon>Embryophyta</taxon>
        <taxon>Tracheophyta</taxon>
        <taxon>Spermatophyta</taxon>
        <taxon>Magnoliopsida</taxon>
        <taxon>eudicotyledons</taxon>
        <taxon>Gunneridae</taxon>
        <taxon>Pentapetalae</taxon>
        <taxon>rosids</taxon>
        <taxon>fabids</taxon>
        <taxon>Fabales</taxon>
        <taxon>Fabaceae</taxon>
        <taxon>Papilionoideae</taxon>
        <taxon>50 kb inversion clade</taxon>
        <taxon>NPAAA clade</taxon>
        <taxon>indigoferoid/millettioid clade</taxon>
        <taxon>Phaseoleae</taxon>
        <taxon>Vigna</taxon>
    </lineage>
</organism>
<name>A0A8T0KTG2_PHAAN</name>
<comment type="caution">
    <text evidence="2">The sequence shown here is derived from an EMBL/GenBank/DDBJ whole genome shotgun (WGS) entry which is preliminary data.</text>
</comment>
<evidence type="ECO:0000313" key="3">
    <source>
        <dbReference type="Proteomes" id="UP000743370"/>
    </source>
</evidence>
<reference evidence="2 3" key="1">
    <citation type="submission" date="2020-05" db="EMBL/GenBank/DDBJ databases">
        <title>Vigna angularis (adzuki bean) Var. LongXiaoDou No. 4 denovo assembly.</title>
        <authorList>
            <person name="Xiang H."/>
        </authorList>
    </citation>
    <scope>NUCLEOTIDE SEQUENCE [LARGE SCALE GENOMIC DNA]</scope>
    <source>
        <tissue evidence="2">Leaf</tissue>
    </source>
</reference>
<dbReference type="AlphaFoldDB" id="A0A8T0KTG2"/>
<evidence type="ECO:0000313" key="2">
    <source>
        <dbReference type="EMBL" id="KAG2403510.1"/>
    </source>
</evidence>
<dbReference type="EMBL" id="JABFOF010000003">
    <property type="protein sequence ID" value="KAG2403510.1"/>
    <property type="molecule type" value="Genomic_DNA"/>
</dbReference>
<protein>
    <submittedName>
        <fullName evidence="2">Uncharacterized protein</fullName>
    </submittedName>
</protein>
<sequence>MISISSLGEVMDFRGIGKVEKDFIPLLEEVCSRYPSLVDIRKKRSQIFTQWSFTALGRVFHFLNTKRVRDMQSFPNFKPHVDRVLEMKRLEKNVTILDMEVKTFLTKVDDVKEGFEECDLDVELRYDKRPDGSVNLRATETVKDKDLTIAHADCEKKQEDVATRLCETEKLAIEAGRKLQKNNEDLTLECENMKKVMKELIAHNNKVIQEKAVLVRERNGLSAELDGWLGC</sequence>
<proteinExistence type="predicted"/>
<gene>
    <name evidence="2" type="ORF">HKW66_Vig0187970</name>
</gene>
<feature type="coiled-coil region" evidence="1">
    <location>
        <begin position="176"/>
        <end position="203"/>
    </location>
</feature>
<dbReference type="Proteomes" id="UP000743370">
    <property type="component" value="Unassembled WGS sequence"/>
</dbReference>
<accession>A0A8T0KTG2</accession>